<organism evidence="1 2">
    <name type="scientific">Vibrio parahaemolyticus</name>
    <dbReference type="NCBI Taxonomy" id="670"/>
    <lineage>
        <taxon>Bacteria</taxon>
        <taxon>Pseudomonadati</taxon>
        <taxon>Pseudomonadota</taxon>
        <taxon>Gammaproteobacteria</taxon>
        <taxon>Vibrionales</taxon>
        <taxon>Vibrionaceae</taxon>
        <taxon>Vibrio</taxon>
    </lineage>
</organism>
<gene>
    <name evidence="1" type="ORF">QX249_09020</name>
</gene>
<dbReference type="RefSeq" id="WP_311019571.1">
    <property type="nucleotide sequence ID" value="NZ_JAUHGG010000003.1"/>
</dbReference>
<comment type="caution">
    <text evidence="1">The sequence shown here is derived from an EMBL/GenBank/DDBJ whole genome shotgun (WGS) entry which is preliminary data.</text>
</comment>
<name>A0AAW8PXQ6_VIBPH</name>
<proteinExistence type="predicted"/>
<evidence type="ECO:0000313" key="2">
    <source>
        <dbReference type="Proteomes" id="UP001253193"/>
    </source>
</evidence>
<dbReference type="EMBL" id="JAUHGG010000003">
    <property type="protein sequence ID" value="MDS1820794.1"/>
    <property type="molecule type" value="Genomic_DNA"/>
</dbReference>
<sequence length="151" mass="17502">MEPARDLVREYDTKAKMATLCNQALKLRAREKKAKLVNNQKMSSLIDAFIKEKALTFRYSILLTIIFGREFEEIKKRVTSGSYSLEHISTENYWDRGSSKIKKVDAIFFAYTFYCEAFPKGDQIIISLNEMLLNNNDIDVLEAIDQLINEC</sequence>
<dbReference type="AlphaFoldDB" id="A0AAW8PXQ6"/>
<evidence type="ECO:0000313" key="1">
    <source>
        <dbReference type="EMBL" id="MDS1820794.1"/>
    </source>
</evidence>
<accession>A0AAW8PXQ6</accession>
<reference evidence="1" key="1">
    <citation type="submission" date="2023-06" db="EMBL/GenBank/DDBJ databases">
        <title>Genomic Diversity of Vibrio spp. and Metagenomic Analysis of Pathogens in Florida Gulf Coastal Waters Following Hurricane Ian.</title>
        <authorList>
            <person name="Brumfield K.D."/>
        </authorList>
    </citation>
    <scope>NUCLEOTIDE SEQUENCE</scope>
    <source>
        <strain evidence="1">WBS2B-138</strain>
    </source>
</reference>
<protein>
    <submittedName>
        <fullName evidence="1">Uncharacterized protein</fullName>
    </submittedName>
</protein>
<dbReference type="Proteomes" id="UP001253193">
    <property type="component" value="Unassembled WGS sequence"/>
</dbReference>